<evidence type="ECO:0000256" key="1">
    <source>
        <dbReference type="SAM" id="MobiDB-lite"/>
    </source>
</evidence>
<keyword evidence="2" id="KW-0812">Transmembrane</keyword>
<dbReference type="EMBL" id="JBHSAQ010000006">
    <property type="protein sequence ID" value="MFC3958632.1"/>
    <property type="molecule type" value="Genomic_DNA"/>
</dbReference>
<dbReference type="Proteomes" id="UP001595846">
    <property type="component" value="Unassembled WGS sequence"/>
</dbReference>
<feature type="domain" description="Protein-glutamine gamma-glutamyltransferase-like C-terminal" evidence="3">
    <location>
        <begin position="167"/>
        <end position="232"/>
    </location>
</feature>
<name>A0ABD5NP81_9EURY</name>
<dbReference type="GeneID" id="73903684"/>
<keyword evidence="2" id="KW-0472">Membrane</keyword>
<protein>
    <submittedName>
        <fullName evidence="4">DUF4129 domain-containing protein</fullName>
    </submittedName>
</protein>
<dbReference type="InterPro" id="IPR025403">
    <property type="entry name" value="TgpA-like_C"/>
</dbReference>
<keyword evidence="2" id="KW-1133">Transmembrane helix</keyword>
<reference evidence="4 5" key="1">
    <citation type="journal article" date="2019" name="Int. J. Syst. Evol. Microbiol.">
        <title>The Global Catalogue of Microorganisms (GCM) 10K type strain sequencing project: providing services to taxonomists for standard genome sequencing and annotation.</title>
        <authorList>
            <consortium name="The Broad Institute Genomics Platform"/>
            <consortium name="The Broad Institute Genome Sequencing Center for Infectious Disease"/>
            <person name="Wu L."/>
            <person name="Ma J."/>
        </authorList>
    </citation>
    <scope>NUCLEOTIDE SEQUENCE [LARGE SCALE GENOMIC DNA]</scope>
    <source>
        <strain evidence="4 5">IBRC-M 10256</strain>
    </source>
</reference>
<proteinExistence type="predicted"/>
<dbReference type="Pfam" id="PF13559">
    <property type="entry name" value="DUF4129"/>
    <property type="match status" value="1"/>
</dbReference>
<dbReference type="AlphaFoldDB" id="A0ABD5NP81"/>
<keyword evidence="5" id="KW-1185">Reference proteome</keyword>
<feature type="compositionally biased region" description="Basic and acidic residues" evidence="1">
    <location>
        <begin position="221"/>
        <end position="237"/>
    </location>
</feature>
<comment type="caution">
    <text evidence="4">The sequence shown here is derived from an EMBL/GenBank/DDBJ whole genome shotgun (WGS) entry which is preliminary data.</text>
</comment>
<feature type="region of interest" description="Disordered" evidence="1">
    <location>
        <begin position="216"/>
        <end position="237"/>
    </location>
</feature>
<feature type="transmembrane region" description="Helical" evidence="2">
    <location>
        <begin position="73"/>
        <end position="92"/>
    </location>
</feature>
<feature type="transmembrane region" description="Helical" evidence="2">
    <location>
        <begin position="46"/>
        <end position="66"/>
    </location>
</feature>
<organism evidence="4 5">
    <name type="scientific">Halovivax cerinus</name>
    <dbReference type="NCBI Taxonomy" id="1487865"/>
    <lineage>
        <taxon>Archaea</taxon>
        <taxon>Methanobacteriati</taxon>
        <taxon>Methanobacteriota</taxon>
        <taxon>Stenosarchaea group</taxon>
        <taxon>Halobacteria</taxon>
        <taxon>Halobacteriales</taxon>
        <taxon>Natrialbaceae</taxon>
        <taxon>Halovivax</taxon>
    </lineage>
</organism>
<evidence type="ECO:0000313" key="4">
    <source>
        <dbReference type="EMBL" id="MFC3958632.1"/>
    </source>
</evidence>
<evidence type="ECO:0000313" key="5">
    <source>
        <dbReference type="Proteomes" id="UP001595846"/>
    </source>
</evidence>
<accession>A0ABD5NP81</accession>
<sequence>MRHGRVLLLVATFLSILSLGIAGSALETVSISSPYESPSAERPDSGVSLFGMLFMLLAAVFELFGIELREPTVPAGTGDMTGVFVALLEFLYPNALPALALGLGAVLLSFAVRRLPDSRGESLIRSVVIWGVSALDGWRYGAGTAPRRNDVGREWPPAEPTDEVSRAWVAMIQALDVDTPRSRTPAEWQRAAVDAGIDPSVARELTDLFRKVRYGRSTASSDDRDRANEHLRRIEGE</sequence>
<evidence type="ECO:0000256" key="2">
    <source>
        <dbReference type="SAM" id="Phobius"/>
    </source>
</evidence>
<gene>
    <name evidence="4" type="ORF">ACFOUR_09660</name>
</gene>
<evidence type="ECO:0000259" key="3">
    <source>
        <dbReference type="Pfam" id="PF13559"/>
    </source>
</evidence>
<dbReference type="RefSeq" id="WP_256530972.1">
    <property type="nucleotide sequence ID" value="NZ_CP101824.1"/>
</dbReference>